<sequence>MNGSSIFTSFSSICRFQHLNFHTRRPLVEPRDARVHPWPPNTTGSGSVERARFHRTADAT</sequence>
<dbReference type="EMBL" id="JAGKHQ010000021">
    <property type="protein sequence ID" value="KAG7475550.1"/>
    <property type="molecule type" value="Genomic_DNA"/>
</dbReference>
<dbReference type="Proteomes" id="UP000693946">
    <property type="component" value="Linkage Group LG9"/>
</dbReference>
<evidence type="ECO:0000256" key="1">
    <source>
        <dbReference type="SAM" id="MobiDB-lite"/>
    </source>
</evidence>
<feature type="compositionally biased region" description="Basic and acidic residues" evidence="1">
    <location>
        <begin position="49"/>
        <end position="60"/>
    </location>
</feature>
<gene>
    <name evidence="2" type="ORF">JOB18_033510</name>
</gene>
<feature type="region of interest" description="Disordered" evidence="1">
    <location>
        <begin position="32"/>
        <end position="60"/>
    </location>
</feature>
<dbReference type="AlphaFoldDB" id="A0AAV6PWA0"/>
<reference evidence="2 3" key="1">
    <citation type="journal article" date="2021" name="Sci. Rep.">
        <title>Chromosome anchoring in Senegalese sole (Solea senegalensis) reveals sex-associated markers and genome rearrangements in flatfish.</title>
        <authorList>
            <person name="Guerrero-Cozar I."/>
            <person name="Gomez-Garrido J."/>
            <person name="Berbel C."/>
            <person name="Martinez-Blanch J.F."/>
            <person name="Alioto T."/>
            <person name="Claros M.G."/>
            <person name="Gagnaire P.A."/>
            <person name="Manchado M."/>
        </authorList>
    </citation>
    <scope>NUCLEOTIDE SEQUENCE [LARGE SCALE GENOMIC DNA]</scope>
    <source>
        <strain evidence="2">Sse05_10M</strain>
    </source>
</reference>
<evidence type="ECO:0000313" key="2">
    <source>
        <dbReference type="EMBL" id="KAG7475550.1"/>
    </source>
</evidence>
<accession>A0AAV6PWA0</accession>
<proteinExistence type="predicted"/>
<keyword evidence="3" id="KW-1185">Reference proteome</keyword>
<name>A0AAV6PWA0_SOLSE</name>
<evidence type="ECO:0000313" key="3">
    <source>
        <dbReference type="Proteomes" id="UP000693946"/>
    </source>
</evidence>
<organism evidence="2 3">
    <name type="scientific">Solea senegalensis</name>
    <name type="common">Senegalese sole</name>
    <dbReference type="NCBI Taxonomy" id="28829"/>
    <lineage>
        <taxon>Eukaryota</taxon>
        <taxon>Metazoa</taxon>
        <taxon>Chordata</taxon>
        <taxon>Craniata</taxon>
        <taxon>Vertebrata</taxon>
        <taxon>Euteleostomi</taxon>
        <taxon>Actinopterygii</taxon>
        <taxon>Neopterygii</taxon>
        <taxon>Teleostei</taxon>
        <taxon>Neoteleostei</taxon>
        <taxon>Acanthomorphata</taxon>
        <taxon>Carangaria</taxon>
        <taxon>Pleuronectiformes</taxon>
        <taxon>Pleuronectoidei</taxon>
        <taxon>Soleidae</taxon>
        <taxon>Solea</taxon>
    </lineage>
</organism>
<comment type="caution">
    <text evidence="2">The sequence shown here is derived from an EMBL/GenBank/DDBJ whole genome shotgun (WGS) entry which is preliminary data.</text>
</comment>
<protein>
    <submittedName>
        <fullName evidence="2">Uncharacterized protein</fullName>
    </submittedName>
</protein>